<dbReference type="SUPFAM" id="SSF48065">
    <property type="entry name" value="DBL homology domain (DH-domain)"/>
    <property type="match status" value="1"/>
</dbReference>
<dbReference type="InterPro" id="IPR000219">
    <property type="entry name" value="DH_dom"/>
</dbReference>
<evidence type="ECO:0000259" key="3">
    <source>
        <dbReference type="PROSITE" id="PS50010"/>
    </source>
</evidence>
<dbReference type="Pfam" id="PF00621">
    <property type="entry name" value="RhoGEF"/>
    <property type="match status" value="1"/>
</dbReference>
<dbReference type="InterPro" id="IPR001849">
    <property type="entry name" value="PH_domain"/>
</dbReference>
<evidence type="ECO:0000256" key="1">
    <source>
        <dbReference type="SAM" id="MobiDB-lite"/>
    </source>
</evidence>
<gene>
    <name evidence="4" type="primary">PLEKHG5</name>
</gene>
<evidence type="ECO:0000259" key="2">
    <source>
        <dbReference type="PROSITE" id="PS50003"/>
    </source>
</evidence>
<evidence type="ECO:0000313" key="5">
    <source>
        <dbReference type="Proteomes" id="UP000823872"/>
    </source>
</evidence>
<dbReference type="InterPro" id="IPR040181">
    <property type="entry name" value="PKHG5/7"/>
</dbReference>
<feature type="region of interest" description="Disordered" evidence="1">
    <location>
        <begin position="1003"/>
        <end position="1073"/>
    </location>
</feature>
<dbReference type="SUPFAM" id="SSF50729">
    <property type="entry name" value="PH domain-like"/>
    <property type="match status" value="1"/>
</dbReference>
<dbReference type="SMART" id="SM00325">
    <property type="entry name" value="RhoGEF"/>
    <property type="match status" value="1"/>
</dbReference>
<reference evidence="4 5" key="1">
    <citation type="submission" date="2021-02" db="EMBL/GenBank/DDBJ databases">
        <title>Safari Cat Assemblies.</title>
        <authorList>
            <person name="Bredemeyer K.R."/>
            <person name="Murphy W.J."/>
        </authorList>
    </citation>
    <scope>NUCLEOTIDE SEQUENCE [LARGE SCALE GENOMIC DNA]</scope>
</reference>
<dbReference type="InterPro" id="IPR035899">
    <property type="entry name" value="DBL_dom_sf"/>
</dbReference>
<feature type="compositionally biased region" description="Low complexity" evidence="1">
    <location>
        <begin position="316"/>
        <end position="334"/>
    </location>
</feature>
<feature type="compositionally biased region" description="Acidic residues" evidence="1">
    <location>
        <begin position="798"/>
        <end position="815"/>
    </location>
</feature>
<dbReference type="GeneTree" id="ENSGT00510000046843"/>
<sequence>MFLYWRKRGAYELEALPGALAELELGAVERFSWSSTLDIIEDLRDDQSLAEEKGLRCQNPNCMDKGRAAKVCHHADCQQLHRRGPLNLCEACDSKFHSAMHYDGHVRFDLPPQGSVLARNVSTRSCPPRTSPAADLEEEEESSLDGKGDRKSTGLKLSKKARRRHTDDPSKECFTLKFDLNVDIETEIVPAMKKKSLGEVLLPVFERKGITLGKVDIYLDQSNTPLSLTFEAYRFGGHYLRVKAKPGDEGKVEQGVKDSKSLSLPILRPARAGPPSLERVEPQSRRESLDILAPGRRRKNMSEFLGEMSIPGQEAPTPSSCSLPSGSSGGSDSWKNRAASRFSGFFSSGPSTSALGREVDKMEQLEGKLHAYSLFGLPRLPRRLRFDHDSWEEEGEEEEEEEEEDACLRLEDSWRELIDGPEKLSRRQCHQQEAVWELLHTEASYIKKLRVITNLFLCCLLNLQESGLLCEVEAERLFSNIPEIVRLHRGLWGSVMVPVLEKARRTRAPLQPGDFLRGFKMFGSLFKPYIRYCMEEEGCMEYMRGLLRDNDLFRAYVTWAEKHQQCQRLKLSDMLAKPHQRLTKYPLLLKSVLRKTDEPRAKEAVVTMIDSVERFIHHVNACMRQRQERQRLAAVVSRIDAYEVVEGSNDEVDKLLKEFLHLDLTAPIPGASPEETRQLLLEGSLRMKEGKDSKMDVYCFLFTDLLLVTKAVKKAERTKVIRPPLLVDKIVCRELRDPGSFLLIYLNEFHSAVGAYTFQASGQALCRGWVDAIYNAQNQLQQLRTQEQPGSQPHLQSLEEEEDEEDEDEDEEEAGESSASAASSPTILRRSSNSLNSQHCASDGSTETLAMVVVEPGEPLSSPEFEGGPFSSQSDETSLSTTASSVTPTSELLPLGPVDGRSCSMDSAYGTLSPTSLQDFVAPAPVVEPAPRPPELPQAPSPPPSPRLRRRTPVQLLPRPPHLLKSKSEASLLQLLSGATARGAPPAPSRSLSELCLAVTVSGTRTQGSPQEAGPSWVHRGAPSPGSGPKLSELEGRTSCPAGAPERPTRRSRELSLGASPRVQPEPHPGISAQHRKLTLAQLYRIRTTLLLNSTLTASEV</sequence>
<dbReference type="PANTHER" id="PTHR13217">
    <property type="entry name" value="PLECKSTRIN HOMOLOGY DOMAIN-CONTAINING FAMILY G MEMBER 7"/>
    <property type="match status" value="1"/>
</dbReference>
<feature type="region of interest" description="Disordered" evidence="1">
    <location>
        <begin position="783"/>
        <end position="844"/>
    </location>
</feature>
<dbReference type="PANTHER" id="PTHR13217:SF11">
    <property type="entry name" value="PLECKSTRIN HOMOLOGY DOMAIN-CONTAINING FAMILY G MEMBER 5"/>
    <property type="match status" value="1"/>
</dbReference>
<dbReference type="PROSITE" id="PS50003">
    <property type="entry name" value="PH_DOMAIN"/>
    <property type="match status" value="1"/>
</dbReference>
<feature type="region of interest" description="Disordered" evidence="1">
    <location>
        <begin position="858"/>
        <end position="966"/>
    </location>
</feature>
<dbReference type="CDD" id="cd00160">
    <property type="entry name" value="RhoGEF"/>
    <property type="match status" value="1"/>
</dbReference>
<feature type="region of interest" description="Disordered" evidence="1">
    <location>
        <begin position="120"/>
        <end position="166"/>
    </location>
</feature>
<dbReference type="InterPro" id="IPR055251">
    <property type="entry name" value="SOS1_NGEF_PH"/>
</dbReference>
<dbReference type="Gene3D" id="2.30.29.30">
    <property type="entry name" value="Pleckstrin-homology domain (PH domain)/Phosphotyrosine-binding domain (PTB)"/>
    <property type="match status" value="1"/>
</dbReference>
<dbReference type="InterPro" id="IPR029071">
    <property type="entry name" value="Ubiquitin-like_domsf"/>
</dbReference>
<organism evidence="4 5">
    <name type="scientific">Felis catus</name>
    <name type="common">Cat</name>
    <name type="synonym">Felis silvestris catus</name>
    <dbReference type="NCBI Taxonomy" id="9685"/>
    <lineage>
        <taxon>Eukaryota</taxon>
        <taxon>Metazoa</taxon>
        <taxon>Chordata</taxon>
        <taxon>Craniata</taxon>
        <taxon>Vertebrata</taxon>
        <taxon>Euteleostomi</taxon>
        <taxon>Mammalia</taxon>
        <taxon>Eutheria</taxon>
        <taxon>Laurasiatheria</taxon>
        <taxon>Carnivora</taxon>
        <taxon>Feliformia</taxon>
        <taxon>Felidae</taxon>
        <taxon>Felinae</taxon>
        <taxon>Felis</taxon>
    </lineage>
</organism>
<dbReference type="CDD" id="cd17068">
    <property type="entry name" value="RBD_PLEKHG5"/>
    <property type="match status" value="1"/>
</dbReference>
<dbReference type="SUPFAM" id="SSF54236">
    <property type="entry name" value="Ubiquitin-like"/>
    <property type="match status" value="1"/>
</dbReference>
<dbReference type="InterPro" id="IPR011993">
    <property type="entry name" value="PH-like_dom_sf"/>
</dbReference>
<dbReference type="Proteomes" id="UP000823872">
    <property type="component" value="Chromosome C1"/>
</dbReference>
<proteinExistence type="predicted"/>
<feature type="compositionally biased region" description="Pro residues" evidence="1">
    <location>
        <begin position="926"/>
        <end position="946"/>
    </location>
</feature>
<feature type="compositionally biased region" description="Polar residues" evidence="1">
    <location>
        <begin position="870"/>
        <end position="890"/>
    </location>
</feature>
<feature type="region of interest" description="Disordered" evidence="1">
    <location>
        <begin position="309"/>
        <end position="334"/>
    </location>
</feature>
<reference evidence="4" key="2">
    <citation type="submission" date="2025-08" db="UniProtKB">
        <authorList>
            <consortium name="Ensembl"/>
        </authorList>
    </citation>
    <scope>IDENTIFICATION</scope>
    <source>
        <strain evidence="4">breed Abyssinian</strain>
    </source>
</reference>
<name>A0ABI7ZHM1_FELCA</name>
<feature type="domain" description="DH" evidence="3">
    <location>
        <begin position="430"/>
        <end position="622"/>
    </location>
</feature>
<evidence type="ECO:0000313" key="4">
    <source>
        <dbReference type="Ensembl" id="ENSFCTP00005045719.1"/>
    </source>
</evidence>
<feature type="domain" description="PH" evidence="2">
    <location>
        <begin position="678"/>
        <end position="778"/>
    </location>
</feature>
<dbReference type="Pfam" id="PF22697">
    <property type="entry name" value="SOS1_NGEF_PH"/>
    <property type="match status" value="1"/>
</dbReference>
<accession>A0ABI7ZHM1</accession>
<keyword evidence="5" id="KW-1185">Reference proteome</keyword>
<feature type="compositionally biased region" description="Polar residues" evidence="1">
    <location>
        <begin position="825"/>
        <end position="844"/>
    </location>
</feature>
<dbReference type="Ensembl" id="ENSFCTT00005062599.1">
    <property type="protein sequence ID" value="ENSFCTP00005045719.1"/>
    <property type="gene ID" value="ENSFCTG00005021581.1"/>
</dbReference>
<dbReference type="PROSITE" id="PS50010">
    <property type="entry name" value="DH_2"/>
    <property type="match status" value="1"/>
</dbReference>
<evidence type="ECO:0008006" key="6">
    <source>
        <dbReference type="Google" id="ProtNLM"/>
    </source>
</evidence>
<reference evidence="4" key="3">
    <citation type="submission" date="2025-09" db="UniProtKB">
        <authorList>
            <consortium name="Ensembl"/>
        </authorList>
    </citation>
    <scope>IDENTIFICATION</scope>
    <source>
        <strain evidence="4">breed Abyssinian</strain>
    </source>
</reference>
<protein>
    <recommendedName>
        <fullName evidence="6">Pleckstrin homology and RhoGEF domain containing G5</fullName>
    </recommendedName>
</protein>
<dbReference type="Gene3D" id="1.20.900.10">
    <property type="entry name" value="Dbl homology (DH) domain"/>
    <property type="match status" value="1"/>
</dbReference>
<dbReference type="SMART" id="SM00233">
    <property type="entry name" value="PH"/>
    <property type="match status" value="1"/>
</dbReference>
<dbReference type="CDD" id="cd13244">
    <property type="entry name" value="PH_PLEKHG5_G6"/>
    <property type="match status" value="1"/>
</dbReference>